<reference evidence="2" key="1">
    <citation type="journal article" date="2023" name="Front. Plant Sci.">
        <title>Chromosomal-level genome assembly of Melastoma candidum provides insights into trichome evolution.</title>
        <authorList>
            <person name="Zhong Y."/>
            <person name="Wu W."/>
            <person name="Sun C."/>
            <person name="Zou P."/>
            <person name="Liu Y."/>
            <person name="Dai S."/>
            <person name="Zhou R."/>
        </authorList>
    </citation>
    <scope>NUCLEOTIDE SEQUENCE [LARGE SCALE GENOMIC DNA]</scope>
</reference>
<accession>A0ACB9RVE1</accession>
<evidence type="ECO:0000313" key="2">
    <source>
        <dbReference type="Proteomes" id="UP001057402"/>
    </source>
</evidence>
<name>A0ACB9RVE1_9MYRT</name>
<comment type="caution">
    <text evidence="1">The sequence shown here is derived from an EMBL/GenBank/DDBJ whole genome shotgun (WGS) entry which is preliminary data.</text>
</comment>
<dbReference type="Proteomes" id="UP001057402">
    <property type="component" value="Chromosome 3"/>
</dbReference>
<proteinExistence type="predicted"/>
<sequence length="661" mass="73385">MTTVMELTCLSRGKGYYSPPCHVLRLGGFTLLVDCPLDLSSLSVFAPVPGGFGNGDRSAEGPVDATGLIRAEPWYKTVATLHLWDVSSIDVVLISSPMGMLGLPFLTRADGFSAKVYVTEAAAKLGLLAMNDLVLQHREFREFYSFDDSRFPRWMEWEELECLSPPLKETILGVEGIELGGWMPLYSAADAEDCVKKVQKLRYAEETCYNGTLMMKALSSGSEIGACNWTIEWIGRTVALVTGSIFSSGHALGFDCQALQSKDVLVYSESLSIDHVGSTEDDITHDSSPPRLDSLVDDASARSEEEERLNFICSCITRATEAGGSVLIPIGRLGIILQLLEQLSVCSEFTSSKVPMYIISPAAAETLAYTNVIPEWVCKQRQEKLFSGEPLFAHQELVKGGRLRAYPALYSPELLRNWQEPCIVFCPHWSLRLGPAVPLLRRWHSDPNSLLVTEEGVDAQIALAPFNIAEMKMKVLRYSFLSRIELKKITPLLEILQPKLAVLPEDLKEKVLFLNTSSTSISLAYYSLNETFRLPSSKDSSKIDISSDLVSQFQWKILKESNFSISRLKGNLVMRNGRPLILSRDELPPSDNNIPLMHFGTPDLPRLLARLTEMGIRGTIQGESECPRIVLIDYPEKAVIEVRKNSSCISAPSERLRCTIS</sequence>
<dbReference type="EMBL" id="CM042882">
    <property type="protein sequence ID" value="KAI4382962.1"/>
    <property type="molecule type" value="Genomic_DNA"/>
</dbReference>
<organism evidence="1 2">
    <name type="scientific">Melastoma candidum</name>
    <dbReference type="NCBI Taxonomy" id="119954"/>
    <lineage>
        <taxon>Eukaryota</taxon>
        <taxon>Viridiplantae</taxon>
        <taxon>Streptophyta</taxon>
        <taxon>Embryophyta</taxon>
        <taxon>Tracheophyta</taxon>
        <taxon>Spermatophyta</taxon>
        <taxon>Magnoliopsida</taxon>
        <taxon>eudicotyledons</taxon>
        <taxon>Gunneridae</taxon>
        <taxon>Pentapetalae</taxon>
        <taxon>rosids</taxon>
        <taxon>malvids</taxon>
        <taxon>Myrtales</taxon>
        <taxon>Melastomataceae</taxon>
        <taxon>Melastomatoideae</taxon>
        <taxon>Melastomateae</taxon>
        <taxon>Melastoma</taxon>
    </lineage>
</organism>
<evidence type="ECO:0000313" key="1">
    <source>
        <dbReference type="EMBL" id="KAI4382962.1"/>
    </source>
</evidence>
<keyword evidence="2" id="KW-1185">Reference proteome</keyword>
<protein>
    <submittedName>
        <fullName evidence="1">Uncharacterized protein</fullName>
    </submittedName>
</protein>
<gene>
    <name evidence="1" type="ORF">MLD38_008850</name>
</gene>